<comment type="caution">
    <text evidence="1">The sequence shown here is derived from an EMBL/GenBank/DDBJ whole genome shotgun (WGS) entry which is preliminary data.</text>
</comment>
<name>A0AAV7RPX4_PLEWA</name>
<reference evidence="1" key="1">
    <citation type="journal article" date="2022" name="bioRxiv">
        <title>Sequencing and chromosome-scale assembly of the giantPleurodeles waltlgenome.</title>
        <authorList>
            <person name="Brown T."/>
            <person name="Elewa A."/>
            <person name="Iarovenko S."/>
            <person name="Subramanian E."/>
            <person name="Araus A.J."/>
            <person name="Petzold A."/>
            <person name="Susuki M."/>
            <person name="Suzuki K.-i.T."/>
            <person name="Hayashi T."/>
            <person name="Toyoda A."/>
            <person name="Oliveira C."/>
            <person name="Osipova E."/>
            <person name="Leigh N.D."/>
            <person name="Simon A."/>
            <person name="Yun M.H."/>
        </authorList>
    </citation>
    <scope>NUCLEOTIDE SEQUENCE</scope>
    <source>
        <strain evidence="1">20211129_DDA</strain>
        <tissue evidence="1">Liver</tissue>
    </source>
</reference>
<evidence type="ECO:0000313" key="2">
    <source>
        <dbReference type="Proteomes" id="UP001066276"/>
    </source>
</evidence>
<dbReference type="AlphaFoldDB" id="A0AAV7RPX4"/>
<accession>A0AAV7RPX4</accession>
<sequence>MFSPWVIVENSQEMSDIEERAGTRFVFFMDQHTNQGAKSIRKYFTQHLTVKVKERQRPVGENIQWIASRLGKGYHQRLELEVQERTMSLCLAEHIEQGLDEKCRVNGVILNRYAIWAWHFVQRYLS</sequence>
<proteinExistence type="predicted"/>
<organism evidence="1 2">
    <name type="scientific">Pleurodeles waltl</name>
    <name type="common">Iberian ribbed newt</name>
    <dbReference type="NCBI Taxonomy" id="8319"/>
    <lineage>
        <taxon>Eukaryota</taxon>
        <taxon>Metazoa</taxon>
        <taxon>Chordata</taxon>
        <taxon>Craniata</taxon>
        <taxon>Vertebrata</taxon>
        <taxon>Euteleostomi</taxon>
        <taxon>Amphibia</taxon>
        <taxon>Batrachia</taxon>
        <taxon>Caudata</taxon>
        <taxon>Salamandroidea</taxon>
        <taxon>Salamandridae</taxon>
        <taxon>Pleurodelinae</taxon>
        <taxon>Pleurodeles</taxon>
    </lineage>
</organism>
<dbReference type="EMBL" id="JANPWB010000009">
    <property type="protein sequence ID" value="KAJ1154561.1"/>
    <property type="molecule type" value="Genomic_DNA"/>
</dbReference>
<dbReference type="Proteomes" id="UP001066276">
    <property type="component" value="Chromosome 5"/>
</dbReference>
<protein>
    <submittedName>
        <fullName evidence="1">Uncharacterized protein</fullName>
    </submittedName>
</protein>
<gene>
    <name evidence="1" type="ORF">NDU88_007310</name>
</gene>
<evidence type="ECO:0000313" key="1">
    <source>
        <dbReference type="EMBL" id="KAJ1154561.1"/>
    </source>
</evidence>
<keyword evidence="2" id="KW-1185">Reference proteome</keyword>